<dbReference type="AlphaFoldDB" id="A0A9P9YFX6"/>
<proteinExistence type="predicted"/>
<accession>A0A9P9YFX6</accession>
<protein>
    <submittedName>
        <fullName evidence="1">Uncharacterized protein</fullName>
    </submittedName>
</protein>
<organism evidence="1 2">
    <name type="scientific">Drosophila gunungcola</name>
    <name type="common">fruit fly</name>
    <dbReference type="NCBI Taxonomy" id="103775"/>
    <lineage>
        <taxon>Eukaryota</taxon>
        <taxon>Metazoa</taxon>
        <taxon>Ecdysozoa</taxon>
        <taxon>Arthropoda</taxon>
        <taxon>Hexapoda</taxon>
        <taxon>Insecta</taxon>
        <taxon>Pterygota</taxon>
        <taxon>Neoptera</taxon>
        <taxon>Endopterygota</taxon>
        <taxon>Diptera</taxon>
        <taxon>Brachycera</taxon>
        <taxon>Muscomorpha</taxon>
        <taxon>Ephydroidea</taxon>
        <taxon>Drosophilidae</taxon>
        <taxon>Drosophila</taxon>
        <taxon>Sophophora</taxon>
    </lineage>
</organism>
<gene>
    <name evidence="1" type="ORF">M5D96_011234</name>
</gene>
<comment type="caution">
    <text evidence="1">The sequence shown here is derived from an EMBL/GenBank/DDBJ whole genome shotgun (WGS) entry which is preliminary data.</text>
</comment>
<keyword evidence="2" id="KW-1185">Reference proteome</keyword>
<reference evidence="1" key="1">
    <citation type="journal article" date="2023" name="Genome Biol. Evol.">
        <title>Long-read-based Genome Assembly of Drosophila gunungcola Reveals Fewer Chemosensory Genes in Flower-breeding Species.</title>
        <authorList>
            <person name="Negi A."/>
            <person name="Liao B.Y."/>
            <person name="Yeh S.D."/>
        </authorList>
    </citation>
    <scope>NUCLEOTIDE SEQUENCE</scope>
    <source>
        <strain evidence="1">Sukarami</strain>
    </source>
</reference>
<sequence length="43" mass="4692">MQAHAANSTTMHYCWISGIKLLPHIRGSLPFLETVVVSIANPS</sequence>
<dbReference type="EMBL" id="JAMKOV010000027">
    <property type="protein sequence ID" value="KAI8035970.1"/>
    <property type="molecule type" value="Genomic_DNA"/>
</dbReference>
<evidence type="ECO:0000313" key="2">
    <source>
        <dbReference type="Proteomes" id="UP001059596"/>
    </source>
</evidence>
<name>A0A9P9YFX6_9MUSC</name>
<dbReference type="Proteomes" id="UP001059596">
    <property type="component" value="Unassembled WGS sequence"/>
</dbReference>
<evidence type="ECO:0000313" key="1">
    <source>
        <dbReference type="EMBL" id="KAI8035970.1"/>
    </source>
</evidence>